<dbReference type="InterPro" id="IPR001138">
    <property type="entry name" value="Zn2Cys6_DnaBD"/>
</dbReference>
<protein>
    <recommendedName>
        <fullName evidence="3">Zn(2)-C6 fungal-type domain-containing protein</fullName>
    </recommendedName>
</protein>
<sequence>MGLKRKPHQKSRNGCGVCKHRRIKCDEQKPRCSHCVRLEADCVYPERKIARRPSPHSDSTHPTPSQASVQTPTSEHYAYFNADFSHSNDHFYGLNDLAFLHHWTLTTSRSIVESPQMDHVWQSTFPNIGFRHNFVMQGLLCLSALHIAYLHPPNRRAHMQVAAMYHTQSLNGFRNAIAAADLDHGDALFVGAILAFLCSFVTFGELYEEFTDDSAVGAIGAMGTRATRVLGADWIPLVRGLEAILGPVYDQIRTGPLEILLDIGNWDDLDPDVHPGVGDEQMLAIRQLWKDDNNHQIYEETLQKLRKGSAWVKHFQATVYNPESGAQEPSYNQGWSTPFIWLFMVPEGYLKLQRQRQPIALVLFAYFGTLIQQIDRFWWAQGCAKNIVAVTSECLGPFWDPWIAWPKSFVGLS</sequence>
<name>A0A6A5Y945_9PLEO</name>
<dbReference type="AlphaFoldDB" id="A0A6A5Y945"/>
<dbReference type="InterPro" id="IPR021858">
    <property type="entry name" value="Fun_TF"/>
</dbReference>
<dbReference type="SUPFAM" id="SSF57701">
    <property type="entry name" value="Zn2/Cys6 DNA-binding domain"/>
    <property type="match status" value="1"/>
</dbReference>
<feature type="domain" description="Zn(2)-C6 fungal-type" evidence="3">
    <location>
        <begin position="14"/>
        <end position="44"/>
    </location>
</feature>
<keyword evidence="1" id="KW-0539">Nucleus</keyword>
<dbReference type="OrthoDB" id="5386330at2759"/>
<evidence type="ECO:0000256" key="1">
    <source>
        <dbReference type="ARBA" id="ARBA00023242"/>
    </source>
</evidence>
<dbReference type="PROSITE" id="PS50048">
    <property type="entry name" value="ZN2_CY6_FUNGAL_2"/>
    <property type="match status" value="1"/>
</dbReference>
<evidence type="ECO:0000256" key="2">
    <source>
        <dbReference type="SAM" id="MobiDB-lite"/>
    </source>
</evidence>
<dbReference type="EMBL" id="ML978066">
    <property type="protein sequence ID" value="KAF2021849.1"/>
    <property type="molecule type" value="Genomic_DNA"/>
</dbReference>
<dbReference type="GO" id="GO:0008270">
    <property type="term" value="F:zinc ion binding"/>
    <property type="evidence" value="ECO:0007669"/>
    <property type="project" value="InterPro"/>
</dbReference>
<dbReference type="PANTHER" id="PTHR47784:SF5">
    <property type="entry name" value="STEROL UPTAKE CONTROL PROTEIN 2"/>
    <property type="match status" value="1"/>
</dbReference>
<dbReference type="InterPro" id="IPR036864">
    <property type="entry name" value="Zn2-C6_fun-type_DNA-bd_sf"/>
</dbReference>
<evidence type="ECO:0000313" key="5">
    <source>
        <dbReference type="Proteomes" id="UP000799778"/>
    </source>
</evidence>
<dbReference type="Gene3D" id="4.10.240.10">
    <property type="entry name" value="Zn(2)-C6 fungal-type DNA-binding domain"/>
    <property type="match status" value="1"/>
</dbReference>
<accession>A0A6A5Y945</accession>
<feature type="region of interest" description="Disordered" evidence="2">
    <location>
        <begin position="51"/>
        <end position="72"/>
    </location>
</feature>
<dbReference type="Pfam" id="PF11951">
    <property type="entry name" value="Fungal_trans_2"/>
    <property type="match status" value="1"/>
</dbReference>
<feature type="compositionally biased region" description="Low complexity" evidence="2">
    <location>
        <begin position="56"/>
        <end position="65"/>
    </location>
</feature>
<evidence type="ECO:0000313" key="4">
    <source>
        <dbReference type="EMBL" id="KAF2021849.1"/>
    </source>
</evidence>
<dbReference type="GO" id="GO:0001228">
    <property type="term" value="F:DNA-binding transcription activator activity, RNA polymerase II-specific"/>
    <property type="evidence" value="ECO:0007669"/>
    <property type="project" value="TreeGrafter"/>
</dbReference>
<dbReference type="SMART" id="SM00066">
    <property type="entry name" value="GAL4"/>
    <property type="match status" value="1"/>
</dbReference>
<dbReference type="GeneID" id="54282226"/>
<dbReference type="PANTHER" id="PTHR47784">
    <property type="entry name" value="STEROL UPTAKE CONTROL PROTEIN 2"/>
    <property type="match status" value="1"/>
</dbReference>
<dbReference type="Pfam" id="PF00172">
    <property type="entry name" value="Zn_clus"/>
    <property type="match status" value="1"/>
</dbReference>
<reference evidence="4" key="1">
    <citation type="journal article" date="2020" name="Stud. Mycol.">
        <title>101 Dothideomycetes genomes: a test case for predicting lifestyles and emergence of pathogens.</title>
        <authorList>
            <person name="Haridas S."/>
            <person name="Albert R."/>
            <person name="Binder M."/>
            <person name="Bloem J."/>
            <person name="Labutti K."/>
            <person name="Salamov A."/>
            <person name="Andreopoulos B."/>
            <person name="Baker S."/>
            <person name="Barry K."/>
            <person name="Bills G."/>
            <person name="Bluhm B."/>
            <person name="Cannon C."/>
            <person name="Castanera R."/>
            <person name="Culley D."/>
            <person name="Daum C."/>
            <person name="Ezra D."/>
            <person name="Gonzalez J."/>
            <person name="Henrissat B."/>
            <person name="Kuo A."/>
            <person name="Liang C."/>
            <person name="Lipzen A."/>
            <person name="Lutzoni F."/>
            <person name="Magnuson J."/>
            <person name="Mondo S."/>
            <person name="Nolan M."/>
            <person name="Ohm R."/>
            <person name="Pangilinan J."/>
            <person name="Park H.-J."/>
            <person name="Ramirez L."/>
            <person name="Alfaro M."/>
            <person name="Sun H."/>
            <person name="Tritt A."/>
            <person name="Yoshinaga Y."/>
            <person name="Zwiers L.-H."/>
            <person name="Turgeon B."/>
            <person name="Goodwin S."/>
            <person name="Spatafora J."/>
            <person name="Crous P."/>
            <person name="Grigoriev I."/>
        </authorList>
    </citation>
    <scope>NUCLEOTIDE SEQUENCE</scope>
    <source>
        <strain evidence="4">CBS 175.79</strain>
    </source>
</reference>
<gene>
    <name evidence="4" type="ORF">BU24DRAFT_384131</name>
</gene>
<dbReference type="RefSeq" id="XP_033390188.1">
    <property type="nucleotide sequence ID" value="XM_033524829.1"/>
</dbReference>
<proteinExistence type="predicted"/>
<dbReference type="InterPro" id="IPR053157">
    <property type="entry name" value="Sterol_Uptake_Regulator"/>
</dbReference>
<dbReference type="CDD" id="cd00067">
    <property type="entry name" value="GAL4"/>
    <property type="match status" value="1"/>
</dbReference>
<dbReference type="PROSITE" id="PS00463">
    <property type="entry name" value="ZN2_CY6_FUNGAL_1"/>
    <property type="match status" value="1"/>
</dbReference>
<evidence type="ECO:0000259" key="3">
    <source>
        <dbReference type="PROSITE" id="PS50048"/>
    </source>
</evidence>
<dbReference type="Proteomes" id="UP000799778">
    <property type="component" value="Unassembled WGS sequence"/>
</dbReference>
<keyword evidence="5" id="KW-1185">Reference proteome</keyword>
<organism evidence="4 5">
    <name type="scientific">Aaosphaeria arxii CBS 175.79</name>
    <dbReference type="NCBI Taxonomy" id="1450172"/>
    <lineage>
        <taxon>Eukaryota</taxon>
        <taxon>Fungi</taxon>
        <taxon>Dikarya</taxon>
        <taxon>Ascomycota</taxon>
        <taxon>Pezizomycotina</taxon>
        <taxon>Dothideomycetes</taxon>
        <taxon>Pleosporomycetidae</taxon>
        <taxon>Pleosporales</taxon>
        <taxon>Pleosporales incertae sedis</taxon>
        <taxon>Aaosphaeria</taxon>
    </lineage>
</organism>